<gene>
    <name evidence="1" type="ORF">PSYJA_35062</name>
</gene>
<evidence type="ECO:0000313" key="1">
    <source>
        <dbReference type="EMBL" id="EGH33858.1"/>
    </source>
</evidence>
<feature type="non-terminal residue" evidence="1">
    <location>
        <position position="47"/>
    </location>
</feature>
<organism evidence="1 2">
    <name type="scientific">Pseudomonas syringae pv. japonica str. M301072</name>
    <dbReference type="NCBI Taxonomy" id="629262"/>
    <lineage>
        <taxon>Bacteria</taxon>
        <taxon>Pseudomonadati</taxon>
        <taxon>Pseudomonadota</taxon>
        <taxon>Gammaproteobacteria</taxon>
        <taxon>Pseudomonadales</taxon>
        <taxon>Pseudomonadaceae</taxon>
        <taxon>Pseudomonas</taxon>
        <taxon>Pseudomonas syringae</taxon>
    </lineage>
</organism>
<dbReference type="InterPro" id="IPR027417">
    <property type="entry name" value="P-loop_NTPase"/>
</dbReference>
<proteinExistence type="predicted"/>
<dbReference type="Gene3D" id="3.40.50.300">
    <property type="entry name" value="P-loop containing nucleotide triphosphate hydrolases"/>
    <property type="match status" value="1"/>
</dbReference>
<name>F3FUG6_PSESX</name>
<evidence type="ECO:0000313" key="2">
    <source>
        <dbReference type="Proteomes" id="UP000004471"/>
    </source>
</evidence>
<comment type="caution">
    <text evidence="1">The sequence shown here is derived from an EMBL/GenBank/DDBJ whole genome shotgun (WGS) entry which is preliminary data.</text>
</comment>
<dbReference type="AlphaFoldDB" id="F3FUG6"/>
<accession>F3FUG6</accession>
<protein>
    <submittedName>
        <fullName evidence="1">Magnesium chelatase</fullName>
    </submittedName>
</protein>
<dbReference type="EMBL" id="AEAH01001992">
    <property type="protein sequence ID" value="EGH33858.1"/>
    <property type="molecule type" value="Genomic_DNA"/>
</dbReference>
<reference evidence="1 2" key="1">
    <citation type="journal article" date="2011" name="PLoS Pathog.">
        <title>Dynamic evolution of pathogenicity revealed by sequencing and comparative genomics of 19 Pseudomonas syringae isolates.</title>
        <authorList>
            <person name="Baltrus D.A."/>
            <person name="Nishimura M.T."/>
            <person name="Romanchuk A."/>
            <person name="Chang J.H."/>
            <person name="Mukhtar M.S."/>
            <person name="Cherkis K."/>
            <person name="Roach J."/>
            <person name="Grant S.R."/>
            <person name="Jones C.D."/>
            <person name="Dangl J.L."/>
        </authorList>
    </citation>
    <scope>NUCLEOTIDE SEQUENCE [LARGE SCALE GENOMIC DNA]</scope>
    <source>
        <strain evidence="2">M301072PT</strain>
    </source>
</reference>
<sequence length="47" mass="4880">MTVSDSTMSETPHFPLAAVVGADDLKLALCLTAIDPRIGGVLIEGPR</sequence>
<dbReference type="Proteomes" id="UP000004471">
    <property type="component" value="Unassembled WGS sequence"/>
</dbReference>
<dbReference type="HOGENOM" id="CLU_3177412_0_0_6"/>